<keyword evidence="1" id="KW-0812">Transmembrane</keyword>
<feature type="transmembrane region" description="Helical" evidence="1">
    <location>
        <begin position="64"/>
        <end position="85"/>
    </location>
</feature>
<feature type="transmembrane region" description="Helical" evidence="1">
    <location>
        <begin position="23"/>
        <end position="43"/>
    </location>
</feature>
<protein>
    <recommendedName>
        <fullName evidence="4">Fenitrothion hydrolase</fullName>
    </recommendedName>
</protein>
<feature type="transmembrane region" description="Helical" evidence="1">
    <location>
        <begin position="422"/>
        <end position="444"/>
    </location>
</feature>
<dbReference type="PATRIC" id="fig|1675527.3.peg.4331"/>
<keyword evidence="3" id="KW-1185">Reference proteome</keyword>
<evidence type="ECO:0000313" key="2">
    <source>
        <dbReference type="EMBL" id="KMW59151.1"/>
    </source>
</evidence>
<organism evidence="2 3">
    <name type="scientific">Candidatus Rhodobacter oscarellae</name>
    <dbReference type="NCBI Taxonomy" id="1675527"/>
    <lineage>
        <taxon>Bacteria</taxon>
        <taxon>Pseudomonadati</taxon>
        <taxon>Pseudomonadota</taxon>
        <taxon>Alphaproteobacteria</taxon>
        <taxon>Rhodobacterales</taxon>
        <taxon>Rhodobacter group</taxon>
        <taxon>Rhodobacter</taxon>
    </lineage>
</organism>
<feature type="transmembrane region" description="Helical" evidence="1">
    <location>
        <begin position="290"/>
        <end position="312"/>
    </location>
</feature>
<keyword evidence="1" id="KW-0472">Membrane</keyword>
<evidence type="ECO:0000313" key="3">
    <source>
        <dbReference type="Proteomes" id="UP000037178"/>
    </source>
</evidence>
<feature type="transmembrane region" description="Helical" evidence="1">
    <location>
        <begin position="175"/>
        <end position="194"/>
    </location>
</feature>
<keyword evidence="1" id="KW-1133">Transmembrane helix</keyword>
<comment type="caution">
    <text evidence="2">The sequence shown here is derived from an EMBL/GenBank/DDBJ whole genome shotgun (WGS) entry which is preliminary data.</text>
</comment>
<dbReference type="AlphaFoldDB" id="A0A0J9E950"/>
<feature type="transmembrane region" description="Helical" evidence="1">
    <location>
        <begin position="230"/>
        <end position="251"/>
    </location>
</feature>
<evidence type="ECO:0008006" key="4">
    <source>
        <dbReference type="Google" id="ProtNLM"/>
    </source>
</evidence>
<accession>A0A0J9E950</accession>
<feature type="transmembrane region" description="Helical" evidence="1">
    <location>
        <begin position="387"/>
        <end position="410"/>
    </location>
</feature>
<name>A0A0J9E950_9RHOB</name>
<evidence type="ECO:0000256" key="1">
    <source>
        <dbReference type="SAM" id="Phobius"/>
    </source>
</evidence>
<gene>
    <name evidence="2" type="ORF">AIOL_004132</name>
</gene>
<feature type="transmembrane region" description="Helical" evidence="1">
    <location>
        <begin position="97"/>
        <end position="121"/>
    </location>
</feature>
<dbReference type="EMBL" id="LFTY01000002">
    <property type="protein sequence ID" value="KMW59151.1"/>
    <property type="molecule type" value="Genomic_DNA"/>
</dbReference>
<dbReference type="Proteomes" id="UP000037178">
    <property type="component" value="Unassembled WGS sequence"/>
</dbReference>
<feature type="transmembrane region" description="Helical" evidence="1">
    <location>
        <begin position="324"/>
        <end position="342"/>
    </location>
</feature>
<feature type="transmembrane region" description="Helical" evidence="1">
    <location>
        <begin position="141"/>
        <end position="163"/>
    </location>
</feature>
<reference evidence="2 3" key="1">
    <citation type="submission" date="2015-06" db="EMBL/GenBank/DDBJ databases">
        <title>Draft genome sequence of an Alphaproteobacteria species associated to the Mediterranean sponge Oscarella lobularis.</title>
        <authorList>
            <person name="Jourda C."/>
            <person name="Santini S."/>
            <person name="Claverie J.-M."/>
        </authorList>
    </citation>
    <scope>NUCLEOTIDE SEQUENCE [LARGE SCALE GENOMIC DNA]</scope>
    <source>
        <strain evidence="2">IGS</strain>
    </source>
</reference>
<proteinExistence type="predicted"/>
<dbReference type="STRING" id="1675527.AIOL_004132"/>
<sequence>MAPQRSWAHASEQGFVLLLPTDLYTGAGVVAVLLTVLALAVAPRRSALRINATVPILEAKARRAQLSISICSCVIFWLLIWVGLAGPRDPLANPLVLMVWTVFWMGLLTVQGLAGDIWTYLNPFTAPAWLARSGLGWRAPLCLPAWLGYWPALAGFLLFGFVLLADPAPADPDHLARLAAGYWVFHFALALLYGPAWLRRGEPFAVLFRAIGWVGICARSGGRLRLGPPGWQIATGAAPPLSLAVFCVMVLATGSFDGLNETFWWLGVLGMNPLEFSGRSAVVWQNTAGLLLANLFLVLVFALTLTLGQRLAGQGPHLTRGMRLFAPTLLPIALGYHVAHYLPSFLVDSQYALVALSDPLMSGADWLRLGEFFVSTGFFNSKDSVRVIYLSQAGAVVAGHVLAVLTAHAVALKAYGSHREAVLSQVPLAVFMLGYTWFGLWLLASPRF</sequence>